<reference evidence="22 23" key="1">
    <citation type="submission" date="2014-07" db="EMBL/GenBank/DDBJ databases">
        <title>Genomic and transcriptomic analysis on Apis cerana provide comprehensive insights into honey bee biology.</title>
        <authorList>
            <person name="Diao Q."/>
            <person name="Sun L."/>
            <person name="Zheng H."/>
            <person name="Zheng H."/>
            <person name="Xu S."/>
            <person name="Wang S."/>
            <person name="Zeng Z."/>
            <person name="Hu F."/>
            <person name="Su S."/>
            <person name="Wu J."/>
        </authorList>
    </citation>
    <scope>NUCLEOTIDE SEQUENCE [LARGE SCALE GENOMIC DNA]</scope>
    <source>
        <tissue evidence="22">Pupae without intestine</tissue>
    </source>
</reference>
<dbReference type="SUPFAM" id="SSF54897">
    <property type="entry name" value="Protease propeptides/inhibitors"/>
    <property type="match status" value="1"/>
</dbReference>
<feature type="compositionally biased region" description="Polar residues" evidence="18">
    <location>
        <begin position="469"/>
        <end position="488"/>
    </location>
</feature>
<feature type="compositionally biased region" description="Polar residues" evidence="18">
    <location>
        <begin position="497"/>
        <end position="533"/>
    </location>
</feature>
<dbReference type="SUPFAM" id="SSF55550">
    <property type="entry name" value="SH2 domain"/>
    <property type="match status" value="1"/>
</dbReference>
<dbReference type="SMART" id="SM00631">
    <property type="entry name" value="Zn_pept"/>
    <property type="match status" value="1"/>
</dbReference>
<evidence type="ECO:0000256" key="13">
    <source>
        <dbReference type="ARBA" id="ARBA00023157"/>
    </source>
</evidence>
<dbReference type="SUPFAM" id="SSF50494">
    <property type="entry name" value="Trypsin-like serine proteases"/>
    <property type="match status" value="2"/>
</dbReference>
<dbReference type="EC" id="3.4.21.1" evidence="14"/>
<dbReference type="GO" id="GO:0005576">
    <property type="term" value="C:extracellular region"/>
    <property type="evidence" value="ECO:0007669"/>
    <property type="project" value="UniProtKB-SubCell"/>
</dbReference>
<dbReference type="SMART" id="SM00252">
    <property type="entry name" value="SH2"/>
    <property type="match status" value="1"/>
</dbReference>
<keyword evidence="9 17" id="KW-0378">Hydrolase</keyword>
<evidence type="ECO:0000259" key="19">
    <source>
        <dbReference type="PROSITE" id="PS50001"/>
    </source>
</evidence>
<dbReference type="InterPro" id="IPR011993">
    <property type="entry name" value="PH-like_dom_sf"/>
</dbReference>
<dbReference type="Pfam" id="PF02244">
    <property type="entry name" value="Propep_M14"/>
    <property type="match status" value="1"/>
</dbReference>
<dbReference type="Pfam" id="PF00246">
    <property type="entry name" value="Peptidase_M14"/>
    <property type="match status" value="1"/>
</dbReference>
<keyword evidence="5" id="KW-0964">Secreted</keyword>
<evidence type="ECO:0000256" key="12">
    <source>
        <dbReference type="ARBA" id="ARBA00022999"/>
    </source>
</evidence>
<dbReference type="Pfam" id="PF00017">
    <property type="entry name" value="SH2"/>
    <property type="match status" value="1"/>
</dbReference>
<dbReference type="SUPFAM" id="SSF50729">
    <property type="entry name" value="PH domain-like"/>
    <property type="match status" value="1"/>
</dbReference>
<evidence type="ECO:0000256" key="1">
    <source>
        <dbReference type="ARBA" id="ARBA00001947"/>
    </source>
</evidence>
<keyword evidence="13" id="KW-1015">Disulfide bond</keyword>
<dbReference type="InterPro" id="IPR033116">
    <property type="entry name" value="TRYPSIN_SER"/>
</dbReference>
<dbReference type="PANTHER" id="PTHR45734:SF10">
    <property type="entry name" value="BLISTERY, ISOFORM A"/>
    <property type="match status" value="1"/>
</dbReference>
<dbReference type="GO" id="GO:0004181">
    <property type="term" value="F:metallocarboxypeptidase activity"/>
    <property type="evidence" value="ECO:0007669"/>
    <property type="project" value="InterPro"/>
</dbReference>
<feature type="region of interest" description="Disordered" evidence="18">
    <location>
        <begin position="136"/>
        <end position="174"/>
    </location>
</feature>
<dbReference type="FunFam" id="2.40.10.10:FF:000004">
    <property type="entry name" value="Tryptase gamma 1"/>
    <property type="match status" value="1"/>
</dbReference>
<dbReference type="Pfam" id="PF08416">
    <property type="entry name" value="PTB"/>
    <property type="match status" value="1"/>
</dbReference>
<dbReference type="Gene3D" id="2.30.29.30">
    <property type="entry name" value="Pleckstrin-homology domain (PH domain)/Phosphotyrosine-binding domain (PTB)"/>
    <property type="match status" value="1"/>
</dbReference>
<evidence type="ECO:0000256" key="7">
    <source>
        <dbReference type="ARBA" id="ARBA00022670"/>
    </source>
</evidence>
<feature type="compositionally biased region" description="Polar residues" evidence="18">
    <location>
        <begin position="75"/>
        <end position="93"/>
    </location>
</feature>
<dbReference type="SUPFAM" id="SSF53187">
    <property type="entry name" value="Zn-dependent exopeptidases"/>
    <property type="match status" value="1"/>
</dbReference>
<organism evidence="22 23">
    <name type="scientific">Apis cerana cerana</name>
    <name type="common">Oriental honeybee</name>
    <dbReference type="NCBI Taxonomy" id="94128"/>
    <lineage>
        <taxon>Eukaryota</taxon>
        <taxon>Metazoa</taxon>
        <taxon>Ecdysozoa</taxon>
        <taxon>Arthropoda</taxon>
        <taxon>Hexapoda</taxon>
        <taxon>Insecta</taxon>
        <taxon>Pterygota</taxon>
        <taxon>Neoptera</taxon>
        <taxon>Endopterygota</taxon>
        <taxon>Hymenoptera</taxon>
        <taxon>Apocrita</taxon>
        <taxon>Aculeata</taxon>
        <taxon>Apoidea</taxon>
        <taxon>Anthophila</taxon>
        <taxon>Apidae</taxon>
        <taxon>Apis</taxon>
    </lineage>
</organism>
<dbReference type="PRINTS" id="PR00722">
    <property type="entry name" value="CHYMOTRYPSIN"/>
</dbReference>
<keyword evidence="8" id="KW-0479">Metal-binding</keyword>
<dbReference type="InterPro" id="IPR001254">
    <property type="entry name" value="Trypsin_dom"/>
</dbReference>
<dbReference type="Gene3D" id="3.30.505.10">
    <property type="entry name" value="SH2 domain"/>
    <property type="match status" value="1"/>
</dbReference>
<evidence type="ECO:0000256" key="18">
    <source>
        <dbReference type="SAM" id="MobiDB-lite"/>
    </source>
</evidence>
<dbReference type="STRING" id="94128.A0A2A3EJN1"/>
<evidence type="ECO:0000256" key="8">
    <source>
        <dbReference type="ARBA" id="ARBA00022723"/>
    </source>
</evidence>
<dbReference type="InterPro" id="IPR036990">
    <property type="entry name" value="M14A-like_propep"/>
</dbReference>
<sequence>MLQELRKQRDRLSWLRQQQLKLAARRDERNPGKLWRQETGNRVIGELRSLQRGRMRHDGYASDSAVLDDDEDTWLINSTSGQSPPTSPRSGLASTRPLGLAVQLQTPFINTDKPQPPRPESRSDSFARADALLREHNRQQQQQQLAAVNTEHQKQPIGQDFATTMPRNSRPESRNRIVCLSSTTLAGNVERTTDHVDGGLLTMVDQQQSSARNNPDPLVSLIQSLAEISPIRSSHTVTNSNKTDTNDHHAPSIGAATTTTASSNVVNAITNCSPNQSPKAWQNCTQSHNDSASSWTERSVSPGSAVVSSASRPQTPAFPVHPRTPYVNNSSPTVTFAADRSYGTNATYNVNNNNNNLNNVEAAGNNNNNVGNYASERTIYIEERREVSKETGLPPKSPTTQRWAKIIRWSIYLPSNIAGGAMIMTQYDIRDSRRLSFPASGPLKQTHNKRWPLTNQSASFDYSKDRSVSPINEPTMQQSQAVSRSPGTPTHIEFAQSPKSATSYTSINSGGQSSPQVQYYGSRRSSVHSNTEPQEVADVNVKFVRDTSRIWYKPNISREQAISMLKDAAPGTFVVRDSNSFPGAFGLALKVATPPPGAPSSPRDPSSELVRHFLIEPTSRGVRLKGCANEPVFSSLSALVYQHSLMAMALPCPLLLPEPEAAARALDSPGTNSTQQLLAQGAACNVLYLFTMDMESLTGPQAIKKAVTTMFEQKPLPAATIVHFKVSTQGITLTDNARKLFFRRHYPTNNISYCGLDTEERTWDFASEETGRSVSAQKPAHKSDNQCHVFAELEPEQPATAIVNFVNKVMMGNSIAKANIVFTVGEDIVYNETEDDLTIDNEIRGFSFSNIVDSVFTVMANGLDSIVTSIIGTEKSGKPKPIRVNYKNYQLIRLFPSSQGHVKELKELKEAETEDIKFWSEPMYNKTTDVVVAPDLVSELKIFLRDKGIDFKVLITNIQKTIANQNPKMSKEQRDDLVSSQGHSMTWKRYHRYGEIVRYMEYLTLKYPKLVEVVTIGHSYEGQPIKMVKISNGRNKRNGSKSTVWIDAGMHAREWIGSAVATYIISQLVEKNSSYAKLLESSDWMILPVANPDGYEYSHTSDRLWRKTRSNHEENQEDSRYTDYSFLQLLNHYTKWLWGKCEGVDPNRNFGYHWGEVKEGGASLDPCHETYAGPRAFSEPETKAMADYILANKKDIRVYLTLHSYSQMWLVPWGYTYSKPSDYTELMNVAKKAIGAISKVHGTDYQLGPSADLLYPTSGASDDWAKGVAGIKYAYTLELRDRGTYGFLLPASQIVPTAREIWAGIRTIARLVTQSYITMLTKCLLVTIFVIQACLAKSLEPRITDGVPATRGEFPYQVSVQWGIPPLTQYSHSCGGSILNERYVLTAGHCVMKVGKSRVIAGKYELNKDESSQQVVNVARSIVHKGYKGGVAQHDIALLVLSSPLKFNNLVQPITLPKQGEKQTGQAVLSGWGSISKTVKPTLPNILQKANVPILDNAECLKELTSQSVVGNQPELFDTQVCSGIAGKEVSACSGDSGGPLAQKVGQKSVQVGIVSWGMMPCGSSHMPSNAISQIIKMSLKLILYIAFLVAIASAKSYRGFRIPLFDTRIVGGNEARQGQYPWQVSLQWGWLFGYSHFCGGAILSDQWIITAGHCVLAVPSYGDFIVKAGKHDLKLVESTEQSIAVERTFVHEKYTGDVAPYDIALLKLAKPLKLGSVVQPINLPSAPSNTPTGNVTLTGWGSTSRTNTPIMPNKLQTVDLPLINLTICKQAIEKLTGPSPLHETNICTGPLTGGFSACSGDSGGPLALNATGKAELVGIVSWGIVPCGTVGAPSVYTKVSSFLTWIGHIMATS</sequence>
<feature type="compositionally biased region" description="Low complexity" evidence="18">
    <location>
        <begin position="298"/>
        <end position="313"/>
    </location>
</feature>
<keyword evidence="11" id="KW-0862">Zinc</keyword>
<dbReference type="GO" id="GO:0005925">
    <property type="term" value="C:focal adhesion"/>
    <property type="evidence" value="ECO:0007669"/>
    <property type="project" value="TreeGrafter"/>
</dbReference>
<evidence type="ECO:0000256" key="11">
    <source>
        <dbReference type="ARBA" id="ARBA00022833"/>
    </source>
</evidence>
<feature type="domain" description="Peptidase S1" evidence="20">
    <location>
        <begin position="1610"/>
        <end position="1852"/>
    </location>
</feature>
<feature type="region of interest" description="Disordered" evidence="18">
    <location>
        <begin position="75"/>
        <end position="95"/>
    </location>
</feature>
<evidence type="ECO:0000256" key="4">
    <source>
        <dbReference type="ARBA" id="ARBA00007881"/>
    </source>
</evidence>
<keyword evidence="6" id="KW-0121">Carboxypeptidase</keyword>
<accession>A0A2A3EJN1</accession>
<dbReference type="SMART" id="SM00020">
    <property type="entry name" value="Tryp_SPc"/>
    <property type="match status" value="2"/>
</dbReference>
<evidence type="ECO:0000256" key="9">
    <source>
        <dbReference type="ARBA" id="ARBA00022801"/>
    </source>
</evidence>
<feature type="domain" description="Peptidase M14" evidence="21">
    <location>
        <begin position="989"/>
        <end position="1312"/>
    </location>
</feature>
<dbReference type="FunFam" id="3.40.630.10:FF:000056">
    <property type="entry name" value="Zinc carboxypeptidase"/>
    <property type="match status" value="1"/>
</dbReference>
<keyword evidence="7 17" id="KW-0645">Protease</keyword>
<dbReference type="InterPro" id="IPR018114">
    <property type="entry name" value="TRYPSIN_HIS"/>
</dbReference>
<feature type="region of interest" description="Disordered" evidence="18">
    <location>
        <begin position="464"/>
        <end position="533"/>
    </location>
</feature>
<dbReference type="Gene3D" id="3.30.70.340">
    <property type="entry name" value="Metallocarboxypeptidase-like"/>
    <property type="match status" value="1"/>
</dbReference>
<feature type="compositionally biased region" description="Polar residues" evidence="18">
    <location>
        <begin position="280"/>
        <end position="297"/>
    </location>
</feature>
<keyword evidence="12 15" id="KW-0727">SH2 domain</keyword>
<evidence type="ECO:0000256" key="6">
    <source>
        <dbReference type="ARBA" id="ARBA00022645"/>
    </source>
</evidence>
<evidence type="ECO:0000313" key="22">
    <source>
        <dbReference type="EMBL" id="PBC31241.1"/>
    </source>
</evidence>
<evidence type="ECO:0000256" key="2">
    <source>
        <dbReference type="ARBA" id="ARBA00004239"/>
    </source>
</evidence>
<dbReference type="Gene3D" id="3.40.630.10">
    <property type="entry name" value="Zn peptidases"/>
    <property type="match status" value="1"/>
</dbReference>
<dbReference type="GO" id="GO:0016485">
    <property type="term" value="P:protein processing"/>
    <property type="evidence" value="ECO:0007669"/>
    <property type="project" value="UniProtKB-ARBA"/>
</dbReference>
<dbReference type="InterPro" id="IPR006020">
    <property type="entry name" value="PTB/PI_dom"/>
</dbReference>
<comment type="cofactor">
    <cofactor evidence="1">
        <name>Zn(2+)</name>
        <dbReference type="ChEBI" id="CHEBI:29105"/>
    </cofactor>
</comment>
<dbReference type="InterPro" id="IPR003146">
    <property type="entry name" value="M14A_act_pep"/>
</dbReference>
<dbReference type="PROSITE" id="PS00135">
    <property type="entry name" value="TRYPSIN_SER"/>
    <property type="match status" value="2"/>
</dbReference>
<evidence type="ECO:0000256" key="3">
    <source>
        <dbReference type="ARBA" id="ARBA00005988"/>
    </source>
</evidence>
<evidence type="ECO:0000256" key="15">
    <source>
        <dbReference type="PROSITE-ProRule" id="PRU00191"/>
    </source>
</evidence>
<comment type="similarity">
    <text evidence="4">Belongs to the PTEN phosphatase protein family.</text>
</comment>
<dbReference type="PANTHER" id="PTHR45734">
    <property type="entry name" value="TENSIN"/>
    <property type="match status" value="1"/>
</dbReference>
<dbReference type="InterPro" id="IPR043504">
    <property type="entry name" value="Peptidase_S1_PA_chymotrypsin"/>
</dbReference>
<dbReference type="InterPro" id="IPR036860">
    <property type="entry name" value="SH2_dom_sf"/>
</dbReference>
<evidence type="ECO:0000256" key="10">
    <source>
        <dbReference type="ARBA" id="ARBA00022825"/>
    </source>
</evidence>
<dbReference type="InterPro" id="IPR000980">
    <property type="entry name" value="SH2"/>
</dbReference>
<dbReference type="EMBL" id="KZ288242">
    <property type="protein sequence ID" value="PBC31241.1"/>
    <property type="molecule type" value="Genomic_DNA"/>
</dbReference>
<dbReference type="GO" id="GO:0008270">
    <property type="term" value="F:zinc ion binding"/>
    <property type="evidence" value="ECO:0007669"/>
    <property type="project" value="InterPro"/>
</dbReference>
<evidence type="ECO:0000256" key="5">
    <source>
        <dbReference type="ARBA" id="ARBA00022525"/>
    </source>
</evidence>
<feature type="active site" description="Proton donor/acceptor" evidence="16">
    <location>
        <position position="1278"/>
    </location>
</feature>
<dbReference type="PROSITE" id="PS50001">
    <property type="entry name" value="SH2"/>
    <property type="match status" value="1"/>
</dbReference>
<evidence type="ECO:0000256" key="16">
    <source>
        <dbReference type="PROSITE-ProRule" id="PRU01379"/>
    </source>
</evidence>
<feature type="domain" description="SH2" evidence="19">
    <location>
        <begin position="551"/>
        <end position="658"/>
    </location>
</feature>
<evidence type="ECO:0000313" key="23">
    <source>
        <dbReference type="Proteomes" id="UP000242457"/>
    </source>
</evidence>
<keyword evidence="23" id="KW-1185">Reference proteome</keyword>
<dbReference type="Pfam" id="PF00089">
    <property type="entry name" value="Trypsin"/>
    <property type="match status" value="2"/>
</dbReference>
<evidence type="ECO:0000256" key="14">
    <source>
        <dbReference type="ARBA" id="ARBA00044036"/>
    </source>
</evidence>
<dbReference type="InterPro" id="IPR013625">
    <property type="entry name" value="PTB"/>
</dbReference>
<dbReference type="OrthoDB" id="3626597at2759"/>
<dbReference type="CDD" id="cd00190">
    <property type="entry name" value="Tryp_SPc"/>
    <property type="match status" value="2"/>
</dbReference>
<dbReference type="SMART" id="SM00462">
    <property type="entry name" value="PTB"/>
    <property type="match status" value="1"/>
</dbReference>
<dbReference type="Gene3D" id="2.40.10.10">
    <property type="entry name" value="Trypsin-like serine proteases"/>
    <property type="match status" value="3"/>
</dbReference>
<comment type="subcellular location">
    <subcellularLocation>
        <location evidence="2">Secreted</location>
        <location evidence="2">Extracellular space</location>
    </subcellularLocation>
</comment>
<name>A0A2A3EJN1_APICC</name>
<dbReference type="InterPro" id="IPR000834">
    <property type="entry name" value="Peptidase_M14"/>
</dbReference>
<dbReference type="PROSITE" id="PS52035">
    <property type="entry name" value="PEPTIDASE_M14"/>
    <property type="match status" value="1"/>
</dbReference>
<dbReference type="FunFam" id="2.40.10.10:FF:000047">
    <property type="entry name" value="Trypsin eta"/>
    <property type="match status" value="1"/>
</dbReference>
<evidence type="ECO:0000259" key="20">
    <source>
        <dbReference type="PROSITE" id="PS50240"/>
    </source>
</evidence>
<feature type="region of interest" description="Disordered" evidence="18">
    <location>
        <begin position="280"/>
        <end position="326"/>
    </location>
</feature>
<dbReference type="InterPro" id="IPR009003">
    <property type="entry name" value="Peptidase_S1_PA"/>
</dbReference>
<dbReference type="InterPro" id="IPR001314">
    <property type="entry name" value="Peptidase_S1A"/>
</dbReference>
<dbReference type="GO" id="GO:0004252">
    <property type="term" value="F:serine-type endopeptidase activity"/>
    <property type="evidence" value="ECO:0007669"/>
    <property type="project" value="UniProtKB-EC"/>
</dbReference>
<dbReference type="PROSITE" id="PS00133">
    <property type="entry name" value="CARBOXYPEPT_ZN_2"/>
    <property type="match status" value="1"/>
</dbReference>
<dbReference type="Proteomes" id="UP000242457">
    <property type="component" value="Unassembled WGS sequence"/>
</dbReference>
<protein>
    <recommendedName>
        <fullName evidence="14">chymotrypsin</fullName>
        <ecNumber evidence="14">3.4.21.1</ecNumber>
    </recommendedName>
</protein>
<dbReference type="CDD" id="cd03860">
    <property type="entry name" value="M14_CP_A-B_like"/>
    <property type="match status" value="1"/>
</dbReference>
<dbReference type="InterPro" id="IPR057247">
    <property type="entry name" value="CARBOXYPEPT_ZN_2"/>
</dbReference>
<evidence type="ECO:0000256" key="17">
    <source>
        <dbReference type="RuleBase" id="RU363034"/>
    </source>
</evidence>
<comment type="similarity">
    <text evidence="3 16">Belongs to the peptidase M14 family.</text>
</comment>
<dbReference type="CDD" id="cd01213">
    <property type="entry name" value="PTB_tensin"/>
    <property type="match status" value="1"/>
</dbReference>
<dbReference type="InterPro" id="IPR033929">
    <property type="entry name" value="Tensin_PTB"/>
</dbReference>
<dbReference type="PROSITE" id="PS00134">
    <property type="entry name" value="TRYPSIN_HIS"/>
    <property type="match status" value="2"/>
</dbReference>
<gene>
    <name evidence="22" type="ORF">APICC_07751</name>
</gene>
<dbReference type="InterPro" id="IPR051484">
    <property type="entry name" value="Tensin_PTEN_phosphatase"/>
</dbReference>
<feature type="domain" description="Peptidase S1" evidence="20">
    <location>
        <begin position="1343"/>
        <end position="1594"/>
    </location>
</feature>
<proteinExistence type="inferred from homology"/>
<dbReference type="PROSITE" id="PS50240">
    <property type="entry name" value="TRYPSIN_DOM"/>
    <property type="match status" value="2"/>
</dbReference>
<keyword evidence="10 17" id="KW-0720">Serine protease</keyword>
<evidence type="ECO:0000259" key="21">
    <source>
        <dbReference type="PROSITE" id="PS52035"/>
    </source>
</evidence>